<feature type="compositionally biased region" description="Low complexity" evidence="1">
    <location>
        <begin position="95"/>
        <end position="104"/>
    </location>
</feature>
<proteinExistence type="predicted"/>
<dbReference type="RefSeq" id="XP_052122882.1">
    <property type="nucleotide sequence ID" value="XM_052266922.1"/>
</dbReference>
<reference evidence="3" key="1">
    <citation type="submission" date="2025-08" db="UniProtKB">
        <authorList>
            <consortium name="RefSeq"/>
        </authorList>
    </citation>
    <scope>IDENTIFICATION</scope>
    <source>
        <tissue evidence="3">Whole organism</tissue>
    </source>
</reference>
<gene>
    <name evidence="3" type="primary">LOC113207189</name>
</gene>
<name>A0A9C6WNV2_FRAOC</name>
<protein>
    <submittedName>
        <fullName evidence="3">Uncharacterized protein LOC113207189</fullName>
    </submittedName>
</protein>
<accession>A0A9C6WNV2</accession>
<dbReference type="GeneID" id="113207189"/>
<organism evidence="2 3">
    <name type="scientific">Frankliniella occidentalis</name>
    <name type="common">Western flower thrips</name>
    <name type="synonym">Euthrips occidentalis</name>
    <dbReference type="NCBI Taxonomy" id="133901"/>
    <lineage>
        <taxon>Eukaryota</taxon>
        <taxon>Metazoa</taxon>
        <taxon>Ecdysozoa</taxon>
        <taxon>Arthropoda</taxon>
        <taxon>Hexapoda</taxon>
        <taxon>Insecta</taxon>
        <taxon>Pterygota</taxon>
        <taxon>Neoptera</taxon>
        <taxon>Paraneoptera</taxon>
        <taxon>Thysanoptera</taxon>
        <taxon>Terebrantia</taxon>
        <taxon>Thripoidea</taxon>
        <taxon>Thripidae</taxon>
        <taxon>Frankliniella</taxon>
    </lineage>
</organism>
<keyword evidence="2" id="KW-1185">Reference proteome</keyword>
<sequence>MVPGPGRTGRLQPTRLENRFGTGTGAVISAMVYPDATVASATYQRQMPPSRAPPVRHGWFHVSETGRNWGRAPLDASLASTPAPRARPNPRVRPVPRAGVVPRRLSYSDDSSDWNPNCSRQTEPQVEFPPSSPSSAYDTSYHTAPSSAYSEYHSFQ</sequence>
<dbReference type="AlphaFoldDB" id="A0A9C6WNV2"/>
<feature type="compositionally biased region" description="Polar residues" evidence="1">
    <location>
        <begin position="113"/>
        <end position="124"/>
    </location>
</feature>
<evidence type="ECO:0000313" key="2">
    <source>
        <dbReference type="Proteomes" id="UP000504606"/>
    </source>
</evidence>
<evidence type="ECO:0000256" key="1">
    <source>
        <dbReference type="SAM" id="MobiDB-lite"/>
    </source>
</evidence>
<feature type="region of interest" description="Disordered" evidence="1">
    <location>
        <begin position="71"/>
        <end position="156"/>
    </location>
</feature>
<evidence type="ECO:0000313" key="3">
    <source>
        <dbReference type="RefSeq" id="XP_052122882.1"/>
    </source>
</evidence>
<dbReference type="Proteomes" id="UP000504606">
    <property type="component" value="Unplaced"/>
</dbReference>
<dbReference type="KEGG" id="foc:113207189"/>
<feature type="compositionally biased region" description="Polar residues" evidence="1">
    <location>
        <begin position="133"/>
        <end position="156"/>
    </location>
</feature>